<evidence type="ECO:0000313" key="3">
    <source>
        <dbReference type="Proteomes" id="UP000654075"/>
    </source>
</evidence>
<gene>
    <name evidence="2" type="ORF">PGLA1383_LOCUS11350</name>
</gene>
<evidence type="ECO:0000256" key="1">
    <source>
        <dbReference type="SAM" id="MobiDB-lite"/>
    </source>
</evidence>
<evidence type="ECO:0000313" key="2">
    <source>
        <dbReference type="EMBL" id="CAE8592717.1"/>
    </source>
</evidence>
<comment type="caution">
    <text evidence="2">The sequence shown here is derived from an EMBL/GenBank/DDBJ whole genome shotgun (WGS) entry which is preliminary data.</text>
</comment>
<keyword evidence="3" id="KW-1185">Reference proteome</keyword>
<sequence length="123" mass="13433">MAEFIGTWPNRLRNKTKDNKGKRGAQQQQKQSTGPLHACSACACSVHPDSSVITGRSLTNTSNISINKNKTEEEREALARANANHPRPPGSLQANNTTLRRHRPFQQMSEAPTDNLGMLQGAG</sequence>
<organism evidence="2 3">
    <name type="scientific">Polarella glacialis</name>
    <name type="common">Dinoflagellate</name>
    <dbReference type="NCBI Taxonomy" id="89957"/>
    <lineage>
        <taxon>Eukaryota</taxon>
        <taxon>Sar</taxon>
        <taxon>Alveolata</taxon>
        <taxon>Dinophyceae</taxon>
        <taxon>Suessiales</taxon>
        <taxon>Suessiaceae</taxon>
        <taxon>Polarella</taxon>
    </lineage>
</organism>
<reference evidence="2" key="1">
    <citation type="submission" date="2021-02" db="EMBL/GenBank/DDBJ databases">
        <authorList>
            <person name="Dougan E. K."/>
            <person name="Rhodes N."/>
            <person name="Thang M."/>
            <person name="Chan C."/>
        </authorList>
    </citation>
    <scope>NUCLEOTIDE SEQUENCE</scope>
</reference>
<feature type="region of interest" description="Disordered" evidence="1">
    <location>
        <begin position="70"/>
        <end position="123"/>
    </location>
</feature>
<proteinExistence type="predicted"/>
<name>A0A813DVK2_POLGL</name>
<feature type="region of interest" description="Disordered" evidence="1">
    <location>
        <begin position="1"/>
        <end position="36"/>
    </location>
</feature>
<dbReference type="AlphaFoldDB" id="A0A813DVK2"/>
<protein>
    <submittedName>
        <fullName evidence="2">Uncharacterized protein</fullName>
    </submittedName>
</protein>
<accession>A0A813DVK2</accession>
<dbReference type="Proteomes" id="UP000654075">
    <property type="component" value="Unassembled WGS sequence"/>
</dbReference>
<dbReference type="EMBL" id="CAJNNV010005849">
    <property type="protein sequence ID" value="CAE8592717.1"/>
    <property type="molecule type" value="Genomic_DNA"/>
</dbReference>